<gene>
    <name evidence="2" type="ORF">B0J12DRAFT_673859</name>
</gene>
<evidence type="ECO:0000256" key="1">
    <source>
        <dbReference type="SAM" id="MobiDB-lite"/>
    </source>
</evidence>
<reference evidence="2 3" key="1">
    <citation type="journal article" date="2021" name="Nat. Commun.">
        <title>Genetic determinants of endophytism in the Arabidopsis root mycobiome.</title>
        <authorList>
            <person name="Mesny F."/>
            <person name="Miyauchi S."/>
            <person name="Thiergart T."/>
            <person name="Pickel B."/>
            <person name="Atanasova L."/>
            <person name="Karlsson M."/>
            <person name="Huettel B."/>
            <person name="Barry K.W."/>
            <person name="Haridas S."/>
            <person name="Chen C."/>
            <person name="Bauer D."/>
            <person name="Andreopoulos W."/>
            <person name="Pangilinan J."/>
            <person name="LaButti K."/>
            <person name="Riley R."/>
            <person name="Lipzen A."/>
            <person name="Clum A."/>
            <person name="Drula E."/>
            <person name="Henrissat B."/>
            <person name="Kohler A."/>
            <person name="Grigoriev I.V."/>
            <person name="Martin F.M."/>
            <person name="Hacquard S."/>
        </authorList>
    </citation>
    <scope>NUCLEOTIDE SEQUENCE [LARGE SCALE GENOMIC DNA]</scope>
    <source>
        <strain evidence="2 3">MPI-SDFR-AT-0080</strain>
    </source>
</reference>
<dbReference type="EMBL" id="JAGTJR010000025">
    <property type="protein sequence ID" value="KAH7042707.1"/>
    <property type="molecule type" value="Genomic_DNA"/>
</dbReference>
<proteinExistence type="predicted"/>
<dbReference type="Proteomes" id="UP000774617">
    <property type="component" value="Unassembled WGS sequence"/>
</dbReference>
<organism evidence="2 3">
    <name type="scientific">Macrophomina phaseolina</name>
    <dbReference type="NCBI Taxonomy" id="35725"/>
    <lineage>
        <taxon>Eukaryota</taxon>
        <taxon>Fungi</taxon>
        <taxon>Dikarya</taxon>
        <taxon>Ascomycota</taxon>
        <taxon>Pezizomycotina</taxon>
        <taxon>Dothideomycetes</taxon>
        <taxon>Dothideomycetes incertae sedis</taxon>
        <taxon>Botryosphaeriales</taxon>
        <taxon>Botryosphaeriaceae</taxon>
        <taxon>Macrophomina</taxon>
    </lineage>
</organism>
<feature type="region of interest" description="Disordered" evidence="1">
    <location>
        <begin position="153"/>
        <end position="183"/>
    </location>
</feature>
<comment type="caution">
    <text evidence="2">The sequence shown here is derived from an EMBL/GenBank/DDBJ whole genome shotgun (WGS) entry which is preliminary data.</text>
</comment>
<keyword evidence="3" id="KW-1185">Reference proteome</keyword>
<protein>
    <submittedName>
        <fullName evidence="2">Uncharacterized protein</fullName>
    </submittedName>
</protein>
<sequence>MYAHLRSSTAHNPGGQVTVYSGKLRSMKGLKAAGEVRQEGYVGMERIQVKAAEGIVKDAFSKYNQQLGAPQGVDILQSGPPRSLTDTGVYAGNSSKQHSARKTQFPANSLKTSARGKVTNVAARGPPTQPDTGTVRCSCNMVFENAAALADHQSNSTIHNGSQVKGSRKSRGKSKKSGGGAAGVASHSYGYTYDPYSYGTGYGGCEDYSICDKDCGWCGHCMDGVDLDDCNWT</sequence>
<feature type="compositionally biased region" description="Polar residues" evidence="1">
    <location>
        <begin position="153"/>
        <end position="163"/>
    </location>
</feature>
<accession>A0ABQ8G2B9</accession>
<evidence type="ECO:0000313" key="2">
    <source>
        <dbReference type="EMBL" id="KAH7042707.1"/>
    </source>
</evidence>
<evidence type="ECO:0000313" key="3">
    <source>
        <dbReference type="Proteomes" id="UP000774617"/>
    </source>
</evidence>
<feature type="compositionally biased region" description="Basic residues" evidence="1">
    <location>
        <begin position="166"/>
        <end position="176"/>
    </location>
</feature>
<name>A0ABQ8G2B9_9PEZI</name>
<feature type="region of interest" description="Disordered" evidence="1">
    <location>
        <begin position="72"/>
        <end position="132"/>
    </location>
</feature>